<gene>
    <name evidence="2" type="ORF">D6U18_02315</name>
    <name evidence="1" type="ORF">RI536_07020</name>
</gene>
<evidence type="ECO:0000313" key="1">
    <source>
        <dbReference type="EMBL" id="MDT6989856.1"/>
    </source>
</evidence>
<dbReference type="EMBL" id="RDCJ01000027">
    <property type="protein sequence ID" value="RMW51185.1"/>
    <property type="molecule type" value="Genomic_DNA"/>
</dbReference>
<dbReference type="EMBL" id="JAVLAQ010000001">
    <property type="protein sequence ID" value="MDT6989856.1"/>
    <property type="molecule type" value="Genomic_DNA"/>
</dbReference>
<sequence>MTMIKKIIKVTPPMAGVYHVMHSNSYLVIVVKCMDGSIYAPVAGTILDFSKKDQVIKIMIDDAESELLIEFPEVGSEIGTFYVNKGERITRGLKLAEMKALTRNLMVTKITLNKKYHYEVCKR</sequence>
<dbReference type="InterPro" id="IPR011055">
    <property type="entry name" value="Dup_hybrid_motif"/>
</dbReference>
<reference evidence="1" key="2">
    <citation type="submission" date="2023-08" db="EMBL/GenBank/DDBJ databases">
        <authorList>
            <person name="Page C.A."/>
            <person name="Perez-Diaz I.M."/>
        </authorList>
    </citation>
    <scope>NUCLEOTIDE SEQUENCE</scope>
    <source>
        <strain evidence="1">7.8.46</strain>
    </source>
</reference>
<protein>
    <recommendedName>
        <fullName evidence="5">PTS EIIA type-1 domain-containing protein</fullName>
    </recommendedName>
</protein>
<evidence type="ECO:0000313" key="3">
    <source>
        <dbReference type="Proteomes" id="UP000276249"/>
    </source>
</evidence>
<evidence type="ECO:0000313" key="4">
    <source>
        <dbReference type="Proteomes" id="UP001267003"/>
    </source>
</evidence>
<dbReference type="Proteomes" id="UP000276249">
    <property type="component" value="Unassembled WGS sequence"/>
</dbReference>
<evidence type="ECO:0000313" key="2">
    <source>
        <dbReference type="EMBL" id="RMW51185.1"/>
    </source>
</evidence>
<dbReference type="KEGG" id="lpg:BB562_16010"/>
<dbReference type="Proteomes" id="UP001267003">
    <property type="component" value="Unassembled WGS sequence"/>
</dbReference>
<dbReference type="AlphaFoldDB" id="A0A2K9IE50"/>
<reference evidence="2 3" key="1">
    <citation type="submission" date="2018-10" db="EMBL/GenBank/DDBJ databases">
        <title>Genome sequences of five Lactobacillus pentosus strains isolated from brines of traditionally fermented spanish-style green table olives and differences between them.</title>
        <authorList>
            <person name="Jimenez Diaz R."/>
        </authorList>
    </citation>
    <scope>NUCLEOTIDE SEQUENCE [LARGE SCALE GENOMIC DNA]</scope>
    <source>
        <strain evidence="2 3">IG10</strain>
    </source>
</reference>
<dbReference type="SUPFAM" id="SSF51261">
    <property type="entry name" value="Duplicated hybrid motif"/>
    <property type="match status" value="1"/>
</dbReference>
<name>A0A2K9IE50_LACPE</name>
<evidence type="ECO:0008006" key="5">
    <source>
        <dbReference type="Google" id="ProtNLM"/>
    </source>
</evidence>
<comment type="caution">
    <text evidence="1">The sequence shown here is derived from an EMBL/GenBank/DDBJ whole genome shotgun (WGS) entry which is preliminary data.</text>
</comment>
<accession>A0A2K9IE50</accession>
<proteinExistence type="predicted"/>
<organism evidence="1 4">
    <name type="scientific">Lactiplantibacillus pentosus</name>
    <name type="common">Lactobacillus pentosus</name>
    <dbReference type="NCBI Taxonomy" id="1589"/>
    <lineage>
        <taxon>Bacteria</taxon>
        <taxon>Bacillati</taxon>
        <taxon>Bacillota</taxon>
        <taxon>Bacilli</taxon>
        <taxon>Lactobacillales</taxon>
        <taxon>Lactobacillaceae</taxon>
        <taxon>Lactiplantibacillus</taxon>
    </lineage>
</organism>
<dbReference type="RefSeq" id="WP_101874237.1">
    <property type="nucleotide sequence ID" value="NZ_CP016491.1"/>
</dbReference>